<gene>
    <name evidence="1" type="ORF">KUV31_05645</name>
</gene>
<dbReference type="AlphaFoldDB" id="A0A9Q3XC56"/>
<accession>A0A9Q3XC56</accession>
<dbReference type="Proteomes" id="UP000824927">
    <property type="component" value="Unassembled WGS sequence"/>
</dbReference>
<dbReference type="EMBL" id="JAHVKP010000001">
    <property type="protein sequence ID" value="MBY6217823.1"/>
    <property type="molecule type" value="Genomic_DNA"/>
</dbReference>
<sequence>MAGHLLRGLPILREEYIGSQNFEQAKERALAIRKETLVSGRISSHPKSTLEFEQLDCSKLAELAGDGACGVVLETVCTRACEGLESTVWEIHQSTGLPLHESFAALRTLEYGKVIEIRDNPSDPFGATICLLLEGIEAMNKRNVA</sequence>
<protein>
    <submittedName>
        <fullName evidence="1">Uncharacterized protein</fullName>
    </submittedName>
</protein>
<evidence type="ECO:0000313" key="2">
    <source>
        <dbReference type="Proteomes" id="UP000824927"/>
    </source>
</evidence>
<dbReference type="RefSeq" id="WP_222404831.1">
    <property type="nucleotide sequence ID" value="NZ_JAHVKP010000001.1"/>
</dbReference>
<proteinExistence type="predicted"/>
<comment type="caution">
    <text evidence="1">The sequence shown here is derived from an EMBL/GenBank/DDBJ whole genome shotgun (WGS) entry which is preliminary data.</text>
</comment>
<reference evidence="1" key="1">
    <citation type="submission" date="2021-06" db="EMBL/GenBank/DDBJ databases">
        <title>50 bacteria genomes isolated from Dapeng, Shenzhen, China.</title>
        <authorList>
            <person name="Zheng W."/>
            <person name="Yu S."/>
            <person name="Huang Y."/>
        </authorList>
    </citation>
    <scope>NUCLEOTIDE SEQUENCE</scope>
    <source>
        <strain evidence="1">DP4N28-2</strain>
    </source>
</reference>
<evidence type="ECO:0000313" key="1">
    <source>
        <dbReference type="EMBL" id="MBY6217823.1"/>
    </source>
</evidence>
<organism evidence="1 2">
    <name type="scientific">Qipengyuania aquimaris</name>
    <dbReference type="NCBI Taxonomy" id="255984"/>
    <lineage>
        <taxon>Bacteria</taxon>
        <taxon>Pseudomonadati</taxon>
        <taxon>Pseudomonadota</taxon>
        <taxon>Alphaproteobacteria</taxon>
        <taxon>Sphingomonadales</taxon>
        <taxon>Erythrobacteraceae</taxon>
        <taxon>Qipengyuania</taxon>
    </lineage>
</organism>
<name>A0A9Q3XC56_9SPHN</name>